<dbReference type="GO" id="GO:0051010">
    <property type="term" value="F:microtubule plus-end binding"/>
    <property type="evidence" value="ECO:0007669"/>
    <property type="project" value="InterPro"/>
</dbReference>
<dbReference type="GO" id="GO:0046785">
    <property type="term" value="P:microtubule polymerization"/>
    <property type="evidence" value="ECO:0007669"/>
    <property type="project" value="InterPro"/>
</dbReference>
<accession>A0A0A9Z306</accession>
<dbReference type="PANTHER" id="PTHR12609">
    <property type="entry name" value="MICROTUBULE ASSOCIATED PROTEIN XMAP215"/>
    <property type="match status" value="1"/>
</dbReference>
<organism evidence="1">
    <name type="scientific">Lygus hesperus</name>
    <name type="common">Western plant bug</name>
    <dbReference type="NCBI Taxonomy" id="30085"/>
    <lineage>
        <taxon>Eukaryota</taxon>
        <taxon>Metazoa</taxon>
        <taxon>Ecdysozoa</taxon>
        <taxon>Arthropoda</taxon>
        <taxon>Hexapoda</taxon>
        <taxon>Insecta</taxon>
        <taxon>Pterygota</taxon>
        <taxon>Neoptera</taxon>
        <taxon>Paraneoptera</taxon>
        <taxon>Hemiptera</taxon>
        <taxon>Heteroptera</taxon>
        <taxon>Panheteroptera</taxon>
        <taxon>Cimicomorpha</taxon>
        <taxon>Miridae</taxon>
        <taxon>Mirini</taxon>
        <taxon>Lygus</taxon>
    </lineage>
</organism>
<evidence type="ECO:0000313" key="2">
    <source>
        <dbReference type="EMBL" id="JAG65378.1"/>
    </source>
</evidence>
<dbReference type="GO" id="GO:0007051">
    <property type="term" value="P:spindle organization"/>
    <property type="evidence" value="ECO:0007669"/>
    <property type="project" value="InterPro"/>
</dbReference>
<evidence type="ECO:0000313" key="1">
    <source>
        <dbReference type="EMBL" id="JAG38266.1"/>
    </source>
</evidence>
<dbReference type="InterPro" id="IPR016024">
    <property type="entry name" value="ARM-type_fold"/>
</dbReference>
<dbReference type="SUPFAM" id="SSF48371">
    <property type="entry name" value="ARM repeat"/>
    <property type="match status" value="1"/>
</dbReference>
<dbReference type="EMBL" id="GBHO01005338">
    <property type="protein sequence ID" value="JAG38266.1"/>
    <property type="molecule type" value="Transcribed_RNA"/>
</dbReference>
<reference evidence="2" key="3">
    <citation type="submission" date="2014-09" db="EMBL/GenBank/DDBJ databases">
        <authorList>
            <person name="Magalhaes I.L.F."/>
            <person name="Oliveira U."/>
            <person name="Santos F.R."/>
            <person name="Vidigal T.H.D.A."/>
            <person name="Brescovit A.D."/>
            <person name="Santos A.J."/>
        </authorList>
    </citation>
    <scope>NUCLEOTIDE SEQUENCE</scope>
</reference>
<dbReference type="GO" id="GO:0061863">
    <property type="term" value="F:microtubule plus end polymerase"/>
    <property type="evidence" value="ECO:0007669"/>
    <property type="project" value="InterPro"/>
</dbReference>
<dbReference type="Gene3D" id="1.25.10.10">
    <property type="entry name" value="Leucine-rich Repeat Variant"/>
    <property type="match status" value="1"/>
</dbReference>
<sequence length="150" mass="17049">MKVKDILLKLSDLYPVSKLKKFIMDGLRTKSVRQKVNCLEVLNFLIDTYGESAYIRDLDVMAEQIIKLLSDRDSDIKRSALSVAASLFSQDGQKMLKFIEKYAGKEAPSIEQRLRKSATTRRAASNILPLQSMPRTLVENNENKQPSEIV</sequence>
<dbReference type="AlphaFoldDB" id="A0A0A9Z306"/>
<name>A0A0A9Z306_LYGHE</name>
<reference evidence="1" key="2">
    <citation type="submission" date="2014-07" db="EMBL/GenBank/DDBJ databases">
        <authorList>
            <person name="Hull J."/>
        </authorList>
    </citation>
    <scope>NUCLEOTIDE SEQUENCE</scope>
</reference>
<dbReference type="EMBL" id="GBRD01000443">
    <property type="protein sequence ID" value="JAG65378.1"/>
    <property type="molecule type" value="Transcribed_RNA"/>
</dbReference>
<gene>
    <name evidence="1" type="primary">Ckap5_1</name>
    <name evidence="1" type="ORF">CM83_5089</name>
</gene>
<dbReference type="GO" id="GO:0030951">
    <property type="term" value="P:establishment or maintenance of microtubule cytoskeleton polarity"/>
    <property type="evidence" value="ECO:0007669"/>
    <property type="project" value="InterPro"/>
</dbReference>
<reference evidence="1" key="1">
    <citation type="journal article" date="2014" name="PLoS ONE">
        <title>Transcriptome-Based Identification of ABC Transporters in the Western Tarnished Plant Bug Lygus hesperus.</title>
        <authorList>
            <person name="Hull J.J."/>
            <person name="Chaney K."/>
            <person name="Geib S.M."/>
            <person name="Fabrick J.A."/>
            <person name="Brent C.S."/>
            <person name="Walsh D."/>
            <person name="Lavine L.C."/>
        </authorList>
    </citation>
    <scope>NUCLEOTIDE SEQUENCE</scope>
</reference>
<dbReference type="InterPro" id="IPR011989">
    <property type="entry name" value="ARM-like"/>
</dbReference>
<feature type="non-terminal residue" evidence="1">
    <location>
        <position position="150"/>
    </location>
</feature>
<dbReference type="InterPro" id="IPR045110">
    <property type="entry name" value="XMAP215"/>
</dbReference>
<proteinExistence type="predicted"/>
<protein>
    <submittedName>
        <fullName evidence="1">Cytoskeleton-associated protein 5</fullName>
    </submittedName>
</protein>